<evidence type="ECO:0000313" key="17">
    <source>
        <dbReference type="Proteomes" id="UP000677054"/>
    </source>
</evidence>
<dbReference type="EMBL" id="LR899539">
    <property type="protein sequence ID" value="CAD7240314.1"/>
    <property type="molecule type" value="Genomic_DNA"/>
</dbReference>
<evidence type="ECO:0000256" key="10">
    <source>
        <dbReference type="ARBA" id="ARBA00023180"/>
    </source>
</evidence>
<name>A0A7R8X5X0_9CRUS</name>
<evidence type="ECO:0000256" key="13">
    <source>
        <dbReference type="SAM" id="MobiDB-lite"/>
    </source>
</evidence>
<dbReference type="SUPFAM" id="SSF161111">
    <property type="entry name" value="Cation efflux protein transmembrane domain-like"/>
    <property type="match status" value="1"/>
</dbReference>
<keyword evidence="5" id="KW-0862">Zinc</keyword>
<evidence type="ECO:0000256" key="11">
    <source>
        <dbReference type="ARBA" id="ARBA00023286"/>
    </source>
</evidence>
<evidence type="ECO:0000256" key="7">
    <source>
        <dbReference type="ARBA" id="ARBA00023065"/>
    </source>
</evidence>
<dbReference type="Pfam" id="PF10613">
    <property type="entry name" value="Lig_chan-Glu_bd"/>
    <property type="match status" value="1"/>
</dbReference>
<feature type="transmembrane region" description="Helical" evidence="14">
    <location>
        <begin position="321"/>
        <end position="343"/>
    </location>
</feature>
<keyword evidence="9" id="KW-0675">Receptor</keyword>
<proteinExistence type="inferred from homology"/>
<feature type="region of interest" description="Disordered" evidence="13">
    <location>
        <begin position="1"/>
        <end position="44"/>
    </location>
</feature>
<dbReference type="Gene3D" id="3.40.190.10">
    <property type="entry name" value="Periplasmic binding protein-like II"/>
    <property type="match status" value="1"/>
</dbReference>
<dbReference type="Proteomes" id="UP000677054">
    <property type="component" value="Unassembled WGS sequence"/>
</dbReference>
<dbReference type="AlphaFoldDB" id="A0A7R8X5X0"/>
<keyword evidence="10" id="KW-0325">Glycoprotein</keyword>
<dbReference type="InterPro" id="IPR027469">
    <property type="entry name" value="Cation_efflux_TMD_sf"/>
</dbReference>
<dbReference type="PANTHER" id="PTHR45820:SF4">
    <property type="entry name" value="ZINC TRANSPORTER 63C, ISOFORM F"/>
    <property type="match status" value="1"/>
</dbReference>
<evidence type="ECO:0000256" key="14">
    <source>
        <dbReference type="SAM" id="Phobius"/>
    </source>
</evidence>
<dbReference type="SUPFAM" id="SSF53850">
    <property type="entry name" value="Periplasmic binding protein-like II"/>
    <property type="match status" value="1"/>
</dbReference>
<evidence type="ECO:0000256" key="6">
    <source>
        <dbReference type="ARBA" id="ARBA00022989"/>
    </source>
</evidence>
<organism evidence="16">
    <name type="scientific">Darwinula stevensoni</name>
    <dbReference type="NCBI Taxonomy" id="69355"/>
    <lineage>
        <taxon>Eukaryota</taxon>
        <taxon>Metazoa</taxon>
        <taxon>Ecdysozoa</taxon>
        <taxon>Arthropoda</taxon>
        <taxon>Crustacea</taxon>
        <taxon>Oligostraca</taxon>
        <taxon>Ostracoda</taxon>
        <taxon>Podocopa</taxon>
        <taxon>Podocopida</taxon>
        <taxon>Darwinulocopina</taxon>
        <taxon>Darwinuloidea</taxon>
        <taxon>Darwinulidae</taxon>
        <taxon>Darwinula</taxon>
    </lineage>
</organism>
<dbReference type="GO" id="GO:0006882">
    <property type="term" value="P:intracellular zinc ion homeostasis"/>
    <property type="evidence" value="ECO:0007669"/>
    <property type="project" value="TreeGrafter"/>
</dbReference>
<evidence type="ECO:0000256" key="9">
    <source>
        <dbReference type="ARBA" id="ARBA00023170"/>
    </source>
</evidence>
<dbReference type="GO" id="GO:0016020">
    <property type="term" value="C:membrane"/>
    <property type="evidence" value="ECO:0007669"/>
    <property type="project" value="UniProtKB-SubCell"/>
</dbReference>
<evidence type="ECO:0000256" key="12">
    <source>
        <dbReference type="ARBA" id="ARBA00023303"/>
    </source>
</evidence>
<evidence type="ECO:0000313" key="16">
    <source>
        <dbReference type="EMBL" id="CAD7240314.1"/>
    </source>
</evidence>
<dbReference type="Pfam" id="PF01545">
    <property type="entry name" value="Cation_efflux"/>
    <property type="match status" value="1"/>
</dbReference>
<comment type="subcellular location">
    <subcellularLocation>
        <location evidence="1">Membrane</location>
        <topology evidence="1">Multi-pass membrane protein</topology>
    </subcellularLocation>
</comment>
<keyword evidence="8 14" id="KW-0472">Membrane</keyword>
<gene>
    <name evidence="16" type="ORF">DSTB1V02_LOCUS339</name>
</gene>
<evidence type="ECO:0000256" key="4">
    <source>
        <dbReference type="ARBA" id="ARBA00022692"/>
    </source>
</evidence>
<keyword evidence="6 14" id="KW-1133">Transmembrane helix</keyword>
<keyword evidence="4 14" id="KW-0812">Transmembrane</keyword>
<feature type="domain" description="Ionotropic glutamate receptor L-glutamate and glycine-binding" evidence="15">
    <location>
        <begin position="113"/>
        <end position="176"/>
    </location>
</feature>
<feature type="compositionally biased region" description="Polar residues" evidence="13">
    <location>
        <begin position="10"/>
        <end position="33"/>
    </location>
</feature>
<sequence>MSAEEGPAATTPSPASRVSSGIQNHSTTETQGPNPVPDEQQPRSPEPFTNLYLLLLFTLQVGKVYRFPVGHFRKGKGLVARDSHSSCLSHRGCGPPWDYNEDILRVGTLSYPPFIDWDANNKTPSSPEELRGLEGSILKELSRKLNFSVEFVLPNDGLWGELSQNGTWTGLRGLVDDGLVHVAYSEIALCRRRFHHTNMDHSFSYIDDCLMFITRPPRPYPGWMKVVNPWNWTVWLTMLGVLFSASLIIGHLLESIGFGNAMFLFVRLFTIQSFYHGHDHIGHQHAQGHAHMDESLKDQCKQEESDKYSKTSASQMNMRGVFLHVFADALGSVIVIVSAAIIWQTDWKYRFYLDPALSILMVILIMKSVWPLLVESAMILLQTVPTHIDMDRIKQQLLAEVNG</sequence>
<dbReference type="SMART" id="SM00918">
    <property type="entry name" value="Lig_chan-Glu_bd"/>
    <property type="match status" value="1"/>
</dbReference>
<evidence type="ECO:0000256" key="5">
    <source>
        <dbReference type="ARBA" id="ARBA00022833"/>
    </source>
</evidence>
<dbReference type="InterPro" id="IPR019594">
    <property type="entry name" value="Glu/Gly-bd"/>
</dbReference>
<dbReference type="GO" id="GO:0005385">
    <property type="term" value="F:zinc ion transmembrane transporter activity"/>
    <property type="evidence" value="ECO:0007669"/>
    <property type="project" value="TreeGrafter"/>
</dbReference>
<dbReference type="EMBL" id="CAJPEV010000022">
    <property type="protein sequence ID" value="CAG0878940.1"/>
    <property type="molecule type" value="Genomic_DNA"/>
</dbReference>
<reference evidence="16" key="1">
    <citation type="submission" date="2020-11" db="EMBL/GenBank/DDBJ databases">
        <authorList>
            <person name="Tran Van P."/>
        </authorList>
    </citation>
    <scope>NUCLEOTIDE SEQUENCE</scope>
</reference>
<keyword evidence="11" id="KW-1071">Ligand-gated ion channel</keyword>
<dbReference type="InterPro" id="IPR058533">
    <property type="entry name" value="Cation_efflux_TM"/>
</dbReference>
<feature type="transmembrane region" description="Helical" evidence="14">
    <location>
        <begin position="355"/>
        <end position="374"/>
    </location>
</feature>
<protein>
    <recommendedName>
        <fullName evidence="15">Ionotropic glutamate receptor L-glutamate and glycine-binding domain-containing protein</fullName>
    </recommendedName>
</protein>
<evidence type="ECO:0000256" key="3">
    <source>
        <dbReference type="ARBA" id="ARBA00022448"/>
    </source>
</evidence>
<feature type="transmembrane region" description="Helical" evidence="14">
    <location>
        <begin position="232"/>
        <end position="253"/>
    </location>
</feature>
<dbReference type="OrthoDB" id="29444at2759"/>
<evidence type="ECO:0000256" key="2">
    <source>
        <dbReference type="ARBA" id="ARBA00008873"/>
    </source>
</evidence>
<accession>A0A7R8X5X0</accession>
<keyword evidence="3" id="KW-0813">Transport</keyword>
<dbReference type="Gene3D" id="1.20.1510.10">
    <property type="entry name" value="Cation efflux protein transmembrane domain"/>
    <property type="match status" value="1"/>
</dbReference>
<evidence type="ECO:0000256" key="1">
    <source>
        <dbReference type="ARBA" id="ARBA00004141"/>
    </source>
</evidence>
<keyword evidence="12" id="KW-0407">Ion channel</keyword>
<evidence type="ECO:0000259" key="15">
    <source>
        <dbReference type="SMART" id="SM00918"/>
    </source>
</evidence>
<comment type="similarity">
    <text evidence="2">Belongs to the cation diffusion facilitator (CDF) transporter (TC 2.A.4) family. SLC30A subfamily.</text>
</comment>
<dbReference type="GO" id="GO:0010312">
    <property type="term" value="P:detoxification of zinc ion"/>
    <property type="evidence" value="ECO:0007669"/>
    <property type="project" value="TreeGrafter"/>
</dbReference>
<dbReference type="PANTHER" id="PTHR45820">
    <property type="entry name" value="FI23527P1"/>
    <property type="match status" value="1"/>
</dbReference>
<keyword evidence="17" id="KW-1185">Reference proteome</keyword>
<evidence type="ECO:0000256" key="8">
    <source>
        <dbReference type="ARBA" id="ARBA00023136"/>
    </source>
</evidence>
<dbReference type="GO" id="GO:0015276">
    <property type="term" value="F:ligand-gated monoatomic ion channel activity"/>
    <property type="evidence" value="ECO:0007669"/>
    <property type="project" value="InterPro"/>
</dbReference>
<keyword evidence="7" id="KW-0406">Ion transport</keyword>